<dbReference type="PANTHER" id="PTHR35910:SF1">
    <property type="entry name" value="2EXR DOMAIN-CONTAINING PROTEIN"/>
    <property type="match status" value="1"/>
</dbReference>
<gene>
    <name evidence="2" type="ORF">QQX98_006345</name>
</gene>
<name>A0ABR1H156_9HYPO</name>
<dbReference type="EMBL" id="JAZAVJ010000094">
    <property type="protein sequence ID" value="KAK7414830.1"/>
    <property type="molecule type" value="Genomic_DNA"/>
</dbReference>
<protein>
    <recommendedName>
        <fullName evidence="1">2EXR domain-containing protein</fullName>
    </recommendedName>
</protein>
<dbReference type="InterPro" id="IPR045518">
    <property type="entry name" value="2EXR"/>
</dbReference>
<sequence length="333" mass="38961">MSQNFHKFLDLPWELRNQIWNLAVRPDGPGAHVFTIYNWQKDQDALKHMNLELADVYRWEDLQLSAPKGQPSLGESANASASWTRNNQSTYLIDGGLWTSCKESRAVMERRFQQKMSNAFRKDRCRRESKAGWPWHTDKLPATAYFVGDDSIDHYLTVVPSQDLFVLQPHCLENVDWHEISRCIPIGSDIQQFNGLRNIALEFKPAWGYSMEGLTSEEIEMSSIIRYFSRVATSEDVHILWFIDYNMKRKSHAPTKEQSETAGGRVFSQSDRRFVEIGEDYRDSHWDTSTKCYEFVQALRMTIEEDWWRGADDFLFDHYKHMALVGVLACEYF</sequence>
<accession>A0ABR1H156</accession>
<evidence type="ECO:0000313" key="3">
    <source>
        <dbReference type="Proteomes" id="UP001498476"/>
    </source>
</evidence>
<reference evidence="2 3" key="1">
    <citation type="journal article" date="2025" name="Microbiol. Resour. Announc.">
        <title>Draft genome sequences for Neonectria magnoliae and Neonectria punicea, canker pathogens of Liriodendron tulipifera and Acer saccharum in West Virginia.</title>
        <authorList>
            <person name="Petronek H.M."/>
            <person name="Kasson M.T."/>
            <person name="Metheny A.M."/>
            <person name="Stauder C.M."/>
            <person name="Lovett B."/>
            <person name="Lynch S.C."/>
            <person name="Garnas J.R."/>
            <person name="Kasson L.R."/>
            <person name="Stajich J.E."/>
        </authorList>
    </citation>
    <scope>NUCLEOTIDE SEQUENCE [LARGE SCALE GENOMIC DNA]</scope>
    <source>
        <strain evidence="2 3">NRRL 64653</strain>
    </source>
</reference>
<keyword evidence="3" id="KW-1185">Reference proteome</keyword>
<evidence type="ECO:0000259" key="1">
    <source>
        <dbReference type="Pfam" id="PF20150"/>
    </source>
</evidence>
<organism evidence="2 3">
    <name type="scientific">Neonectria punicea</name>
    <dbReference type="NCBI Taxonomy" id="979145"/>
    <lineage>
        <taxon>Eukaryota</taxon>
        <taxon>Fungi</taxon>
        <taxon>Dikarya</taxon>
        <taxon>Ascomycota</taxon>
        <taxon>Pezizomycotina</taxon>
        <taxon>Sordariomycetes</taxon>
        <taxon>Hypocreomycetidae</taxon>
        <taxon>Hypocreales</taxon>
        <taxon>Nectriaceae</taxon>
        <taxon>Neonectria</taxon>
    </lineage>
</organism>
<feature type="domain" description="2EXR" evidence="1">
    <location>
        <begin position="5"/>
        <end position="115"/>
    </location>
</feature>
<dbReference type="Pfam" id="PF20150">
    <property type="entry name" value="2EXR"/>
    <property type="match status" value="1"/>
</dbReference>
<proteinExistence type="predicted"/>
<comment type="caution">
    <text evidence="2">The sequence shown here is derived from an EMBL/GenBank/DDBJ whole genome shotgun (WGS) entry which is preliminary data.</text>
</comment>
<dbReference type="Proteomes" id="UP001498476">
    <property type="component" value="Unassembled WGS sequence"/>
</dbReference>
<dbReference type="PANTHER" id="PTHR35910">
    <property type="entry name" value="2EXR DOMAIN-CONTAINING PROTEIN"/>
    <property type="match status" value="1"/>
</dbReference>
<evidence type="ECO:0000313" key="2">
    <source>
        <dbReference type="EMBL" id="KAK7414830.1"/>
    </source>
</evidence>